<dbReference type="Gene3D" id="2.40.10.10">
    <property type="entry name" value="Trypsin-like serine proteases"/>
    <property type="match status" value="1"/>
</dbReference>
<feature type="signal peptide" evidence="7">
    <location>
        <begin position="1"/>
        <end position="17"/>
    </location>
</feature>
<dbReference type="InterPro" id="IPR043504">
    <property type="entry name" value="Peptidase_S1_PA_chymotrypsin"/>
</dbReference>
<evidence type="ECO:0000259" key="8">
    <source>
        <dbReference type="PROSITE" id="PS50240"/>
    </source>
</evidence>
<dbReference type="PANTHER" id="PTHR24276:SF91">
    <property type="entry name" value="AT26814P-RELATED"/>
    <property type="match status" value="1"/>
</dbReference>
<evidence type="ECO:0000256" key="5">
    <source>
        <dbReference type="ARBA" id="ARBA00023157"/>
    </source>
</evidence>
<dbReference type="InterPro" id="IPR009003">
    <property type="entry name" value="Peptidase_S1_PA"/>
</dbReference>
<dbReference type="SUPFAM" id="SSF50494">
    <property type="entry name" value="Trypsin-like serine proteases"/>
    <property type="match status" value="1"/>
</dbReference>
<evidence type="ECO:0000256" key="7">
    <source>
        <dbReference type="SAM" id="SignalP"/>
    </source>
</evidence>
<dbReference type="GO" id="GO:0006508">
    <property type="term" value="P:proteolysis"/>
    <property type="evidence" value="ECO:0007669"/>
    <property type="project" value="UniProtKB-KW"/>
</dbReference>
<keyword evidence="7" id="KW-0732">Signal</keyword>
<dbReference type="InterPro" id="IPR001254">
    <property type="entry name" value="Trypsin_dom"/>
</dbReference>
<evidence type="ECO:0000313" key="9">
    <source>
        <dbReference type="Proteomes" id="UP000504629"/>
    </source>
</evidence>
<reference evidence="10" key="1">
    <citation type="submission" date="2025-08" db="UniProtKB">
        <authorList>
            <consortium name="RefSeq"/>
        </authorList>
    </citation>
    <scope>IDENTIFICATION</scope>
    <source>
        <tissue evidence="10">Silk gland</tissue>
    </source>
</reference>
<evidence type="ECO:0000256" key="3">
    <source>
        <dbReference type="ARBA" id="ARBA00022801"/>
    </source>
</evidence>
<dbReference type="InterPro" id="IPR001314">
    <property type="entry name" value="Peptidase_S1A"/>
</dbReference>
<dbReference type="PROSITE" id="PS00134">
    <property type="entry name" value="TRYPSIN_HIS"/>
    <property type="match status" value="1"/>
</dbReference>
<dbReference type="InterPro" id="IPR050430">
    <property type="entry name" value="Peptidase_S1"/>
</dbReference>
<dbReference type="RefSeq" id="XP_028039205.1">
    <property type="nucleotide sequence ID" value="XM_028183404.1"/>
</dbReference>
<dbReference type="GeneID" id="114249734"/>
<evidence type="ECO:0000313" key="10">
    <source>
        <dbReference type="RefSeq" id="XP_028039205.1"/>
    </source>
</evidence>
<keyword evidence="2 6" id="KW-0645">Protease</keyword>
<protein>
    <submittedName>
        <fullName evidence="10">Collagenase-like</fullName>
    </submittedName>
</protein>
<dbReference type="PROSITE" id="PS00135">
    <property type="entry name" value="TRYPSIN_SER"/>
    <property type="match status" value="1"/>
</dbReference>
<accession>A0A6J2KBA3</accession>
<dbReference type="PANTHER" id="PTHR24276">
    <property type="entry name" value="POLYSERASE-RELATED"/>
    <property type="match status" value="1"/>
</dbReference>
<organism evidence="9 10">
    <name type="scientific">Bombyx mandarina</name>
    <name type="common">Wild silk moth</name>
    <name type="synonym">Wild silkworm</name>
    <dbReference type="NCBI Taxonomy" id="7092"/>
    <lineage>
        <taxon>Eukaryota</taxon>
        <taxon>Metazoa</taxon>
        <taxon>Ecdysozoa</taxon>
        <taxon>Arthropoda</taxon>
        <taxon>Hexapoda</taxon>
        <taxon>Insecta</taxon>
        <taxon>Pterygota</taxon>
        <taxon>Neoptera</taxon>
        <taxon>Endopterygota</taxon>
        <taxon>Lepidoptera</taxon>
        <taxon>Glossata</taxon>
        <taxon>Ditrysia</taxon>
        <taxon>Bombycoidea</taxon>
        <taxon>Bombycidae</taxon>
        <taxon>Bombycinae</taxon>
        <taxon>Bombyx</taxon>
    </lineage>
</organism>
<dbReference type="KEGG" id="bman:114249734"/>
<sequence length="282" mass="29680">MKLSVIILFSLVSAALCYEEPLRYYHENVGIPEAARIKQAEEAVDFDGSRIVGGSAANLGQYPYLGGLIITLTTGAQSVCGSSLLTNTRLVTAAHCWFDGRNRGRQVTVVLGSVRLFSGGTRINTPNVQMHGNWNPSTIANDVAVISINHVGFSNTINRINLATGSANYAGTWAQAAGFGLTADNAGITTNQVLSHVTLQVITNAVCRGTFGTRIRDSTICTSGANGRSTCRGDSGGPLSISSGGRRLLIGITSFGAASCQRGFPAAYARVTSFASWINSRL</sequence>
<dbReference type="PRINTS" id="PR00722">
    <property type="entry name" value="CHYMOTRYPSIN"/>
</dbReference>
<dbReference type="OrthoDB" id="5565075at2759"/>
<name>A0A6J2KBA3_BOMMA</name>
<feature type="domain" description="Peptidase S1" evidence="8">
    <location>
        <begin position="51"/>
        <end position="282"/>
    </location>
</feature>
<evidence type="ECO:0000256" key="2">
    <source>
        <dbReference type="ARBA" id="ARBA00022670"/>
    </source>
</evidence>
<gene>
    <name evidence="10" type="primary">LOC114249734</name>
</gene>
<keyword evidence="9" id="KW-1185">Reference proteome</keyword>
<evidence type="ECO:0000256" key="1">
    <source>
        <dbReference type="ARBA" id="ARBA00007664"/>
    </source>
</evidence>
<evidence type="ECO:0000256" key="6">
    <source>
        <dbReference type="RuleBase" id="RU363034"/>
    </source>
</evidence>
<dbReference type="AlphaFoldDB" id="A0A6J2KBA3"/>
<dbReference type="PROSITE" id="PS50240">
    <property type="entry name" value="TRYPSIN_DOM"/>
    <property type="match status" value="1"/>
</dbReference>
<dbReference type="CDD" id="cd00190">
    <property type="entry name" value="Tryp_SPc"/>
    <property type="match status" value="1"/>
</dbReference>
<dbReference type="SMART" id="SM00020">
    <property type="entry name" value="Tryp_SPc"/>
    <property type="match status" value="1"/>
</dbReference>
<dbReference type="GO" id="GO:0004252">
    <property type="term" value="F:serine-type endopeptidase activity"/>
    <property type="evidence" value="ECO:0007669"/>
    <property type="project" value="InterPro"/>
</dbReference>
<feature type="chain" id="PRO_5026650749" evidence="7">
    <location>
        <begin position="18"/>
        <end position="282"/>
    </location>
</feature>
<evidence type="ECO:0000256" key="4">
    <source>
        <dbReference type="ARBA" id="ARBA00022825"/>
    </source>
</evidence>
<dbReference type="InterPro" id="IPR033116">
    <property type="entry name" value="TRYPSIN_SER"/>
</dbReference>
<comment type="similarity">
    <text evidence="1">Belongs to the peptidase S1 family.</text>
</comment>
<dbReference type="Proteomes" id="UP000504629">
    <property type="component" value="Unplaced"/>
</dbReference>
<dbReference type="InterPro" id="IPR018114">
    <property type="entry name" value="TRYPSIN_HIS"/>
</dbReference>
<dbReference type="Pfam" id="PF00089">
    <property type="entry name" value="Trypsin"/>
    <property type="match status" value="1"/>
</dbReference>
<keyword evidence="4 6" id="KW-0720">Serine protease</keyword>
<proteinExistence type="inferred from homology"/>
<keyword evidence="3 6" id="KW-0378">Hydrolase</keyword>
<keyword evidence="5" id="KW-1015">Disulfide bond</keyword>